<dbReference type="GO" id="GO:0005737">
    <property type="term" value="C:cytoplasm"/>
    <property type="evidence" value="ECO:0007669"/>
    <property type="project" value="TreeGrafter"/>
</dbReference>
<dbReference type="PANTHER" id="PTHR12394">
    <property type="entry name" value="ZYGIN"/>
    <property type="match status" value="1"/>
</dbReference>
<keyword evidence="2" id="KW-0597">Phosphoprotein</keyword>
<sequence>MAAPIAHFDEDWPCLGTLSSVSEQVLRPNKGGAAEEAAASLLEVDGGGGDDPPELQHGSFSLGEPGGFTSMEDLVNGFEEKLSVCFRNFNVKAENIAPVSAITEDGLLEKDGIWTALTSNYGRVMPVNWEQSRIHSLHMTTLLSQEEKPRQPEATVELLDDEELRDQLDMHTIIVSCLAEEPILTAEQVIEEIEEMMQDSPDMDAEHNPSQSDLSMLSLDIQGFSFTSDLKDRVRTLSVAELNKCLEETEGNIRRFSEVLVQHLALRDELDFEKEVKNGFISALIDVENQQKEHQESVKRKKKLKARAGTSQSHGEKTLGSRFTMEGLSSVIQNSFRQTFGSGCSEKQYLTTVIPYEKKGHPPSIEDLQILTKSKFSLILMMEPPPQVSAHRGVSMEGGIGESFCLQTLPDCHYRHYNDVRQWKHVCCFLDACTMSFVSCL</sequence>
<evidence type="ECO:0000313" key="6">
    <source>
        <dbReference type="Proteomes" id="UP000694680"/>
    </source>
</evidence>
<keyword evidence="6" id="KW-1185">Reference proteome</keyword>
<accession>A0A8C5GAJ9</accession>
<dbReference type="Ensembl" id="ENSGWIT00000028640.1">
    <property type="protein sequence ID" value="ENSGWIP00000026228.1"/>
    <property type="gene ID" value="ENSGWIG00000013767.1"/>
</dbReference>
<organism evidence="5 6">
    <name type="scientific">Gouania willdenowi</name>
    <name type="common">Blunt-snouted clingfish</name>
    <name type="synonym">Lepadogaster willdenowi</name>
    <dbReference type="NCBI Taxonomy" id="441366"/>
    <lineage>
        <taxon>Eukaryota</taxon>
        <taxon>Metazoa</taxon>
        <taxon>Chordata</taxon>
        <taxon>Craniata</taxon>
        <taxon>Vertebrata</taxon>
        <taxon>Euteleostomi</taxon>
        <taxon>Actinopterygii</taxon>
        <taxon>Neopterygii</taxon>
        <taxon>Teleostei</taxon>
        <taxon>Neoteleostei</taxon>
        <taxon>Acanthomorphata</taxon>
        <taxon>Ovalentaria</taxon>
        <taxon>Blenniimorphae</taxon>
        <taxon>Blenniiformes</taxon>
        <taxon>Gobiesocoidei</taxon>
        <taxon>Gobiesocidae</taxon>
        <taxon>Gobiesocinae</taxon>
        <taxon>Gouania</taxon>
    </lineage>
</organism>
<dbReference type="Pfam" id="PF07763">
    <property type="entry name" value="FEZ"/>
    <property type="match status" value="1"/>
</dbReference>
<proteinExistence type="inferred from homology"/>
<feature type="region of interest" description="Disordered" evidence="4">
    <location>
        <begin position="291"/>
        <end position="317"/>
    </location>
</feature>
<reference evidence="5" key="2">
    <citation type="submission" date="2025-08" db="UniProtKB">
        <authorList>
            <consortium name="Ensembl"/>
        </authorList>
    </citation>
    <scope>IDENTIFICATION</scope>
</reference>
<protein>
    <submittedName>
        <fullName evidence="5">Fasciculation and elongation protein zeta-2-like</fullName>
    </submittedName>
</protein>
<evidence type="ECO:0000256" key="4">
    <source>
        <dbReference type="SAM" id="MobiDB-lite"/>
    </source>
</evidence>
<dbReference type="InterPro" id="IPR011680">
    <property type="entry name" value="FEZ"/>
</dbReference>
<dbReference type="Proteomes" id="UP000694680">
    <property type="component" value="Chromosome 16"/>
</dbReference>
<dbReference type="GO" id="GO:0030424">
    <property type="term" value="C:axon"/>
    <property type="evidence" value="ECO:0007669"/>
    <property type="project" value="TreeGrafter"/>
</dbReference>
<evidence type="ECO:0000256" key="3">
    <source>
        <dbReference type="ARBA" id="ARBA00023054"/>
    </source>
</evidence>
<dbReference type="AlphaFoldDB" id="A0A8C5GAJ9"/>
<reference evidence="5" key="1">
    <citation type="submission" date="2020-06" db="EMBL/GenBank/DDBJ databases">
        <authorList>
            <consortium name="Wellcome Sanger Institute Data Sharing"/>
        </authorList>
    </citation>
    <scope>NUCLEOTIDE SEQUENCE [LARGE SCALE GENOMIC DNA]</scope>
</reference>
<evidence type="ECO:0000313" key="5">
    <source>
        <dbReference type="Ensembl" id="ENSGWIP00000026228.1"/>
    </source>
</evidence>
<gene>
    <name evidence="5" type="primary">fez2a</name>
</gene>
<name>A0A8C5GAJ9_GOUWI</name>
<comment type="similarity">
    <text evidence="1">Belongs to the zygin family.</text>
</comment>
<keyword evidence="3" id="KW-0175">Coiled coil</keyword>
<evidence type="ECO:0000256" key="2">
    <source>
        <dbReference type="ARBA" id="ARBA00022553"/>
    </source>
</evidence>
<reference evidence="5" key="3">
    <citation type="submission" date="2025-09" db="UniProtKB">
        <authorList>
            <consortium name="Ensembl"/>
        </authorList>
    </citation>
    <scope>IDENTIFICATION</scope>
</reference>
<evidence type="ECO:0000256" key="1">
    <source>
        <dbReference type="ARBA" id="ARBA00006788"/>
    </source>
</evidence>
<dbReference type="PANTHER" id="PTHR12394:SF11">
    <property type="entry name" value="FASCICULATION AND ELONGATION PROTEIN ZETA-2"/>
    <property type="match status" value="1"/>
</dbReference>